<feature type="region of interest" description="Disordered" evidence="4">
    <location>
        <begin position="4164"/>
        <end position="4183"/>
    </location>
</feature>
<feature type="region of interest" description="Disordered" evidence="4">
    <location>
        <begin position="769"/>
        <end position="804"/>
    </location>
</feature>
<evidence type="ECO:0000313" key="6">
    <source>
        <dbReference type="EMBL" id="EDO41450.1"/>
    </source>
</evidence>
<dbReference type="PhylomeDB" id="A7S4C6"/>
<evidence type="ECO:0000256" key="2">
    <source>
        <dbReference type="ARBA" id="ARBA00022448"/>
    </source>
</evidence>
<feature type="region of interest" description="Disordered" evidence="4">
    <location>
        <begin position="907"/>
        <end position="934"/>
    </location>
</feature>
<feature type="region of interest" description="Disordered" evidence="4">
    <location>
        <begin position="1254"/>
        <end position="1277"/>
    </location>
</feature>
<dbReference type="Pfam" id="PF25033">
    <property type="entry name" value="VPS13_M"/>
    <property type="match status" value="2"/>
</dbReference>
<keyword evidence="3" id="KW-0445">Lipid transport</keyword>
<dbReference type="EMBL" id="DS469577">
    <property type="protein sequence ID" value="EDO41450.1"/>
    <property type="molecule type" value="Genomic_DNA"/>
</dbReference>
<evidence type="ECO:0000256" key="1">
    <source>
        <dbReference type="ARBA" id="ARBA00006545"/>
    </source>
</evidence>
<dbReference type="SMART" id="SM00165">
    <property type="entry name" value="UBA"/>
    <property type="match status" value="1"/>
</dbReference>
<dbReference type="InterPro" id="IPR009543">
    <property type="entry name" value="VPS13_VAB"/>
</dbReference>
<dbReference type="InterPro" id="IPR015940">
    <property type="entry name" value="UBA"/>
</dbReference>
<dbReference type="Gene3D" id="1.10.8.10">
    <property type="entry name" value="DNA helicase RuvA subunit, C-terminal domain"/>
    <property type="match status" value="1"/>
</dbReference>
<sequence length="4909" mass="547112">MLEGLAAWILRTYVGEYVENLNTEQLSIGVGTVDLHNLPLKKTALQGLDLPLEVKSGFIGHLQLSIPLRRPKSEPWIINIDKLYLVAGPPLHNNEYNEQQEAEREWIRKKRQLDLLESQWQESQQKGQTGGFWSGSWWPSLYSSFSTTIVENLQLVISDVHIRYEDASIDQHTPFACGITIDRLAAQSTNDKWETEEVIQNDHSIKYKLIDLQNFAIYWDSDAPLVGDLPSTKLEVALQRTIDKSSGSIGKHSYILESISASAKLQRNATALPLRDKNPRFVVDVHVERIPLSLAEVQYRMGMKLMGEFERFFRQARYHKWRPKVPVKNNAKLWWQFASTCILHFIQERNRHHTLSFATKRAHDLVVYVKLYTEHLMSNQLESAKKEELERIEQELSFEELAVLRRLAMRKAEKALELVKASTPDVAPVAPSEPTSTASQGWLGGWYSWYWSADGAAPSKTGDATDNTKPPFKIEPPSTKEEEEFLDELSDPSRNQSIFNRDKVFARLNICLDSGSFKLLNSTSSGHSSTPIVEVEFCNATWESEVRPQSSTWEFNMSLGAIHARDRFTKGTLFASLVSPQERKPLAAQKSSNHSSISMLAMSSTALGLNILQEFDEEPVFEMRFEQMPPKSKVAYRFSITTQPLDIVWNPSVIDRVSDFFSNDTLSAQYVNVERQLREAAWLRYEELKNQTKAELKQTLDSMMEGVQIVSTRGSITDGALNKGNVKSWDIQLEVSAPRFFVPENFKDRKSSVVLVDFGHLSFKNSEAMEREKRISEEEDTDVEDDSFVTPMSTPPSEQEDENDAGICSTESAMRLAENLNPEKIKEAMYDKDKWSDVTSHHFGSSDLHVVDRFTIKLTLERRLIFTADPQCPAVLLSGNLPSLTFHVNEYKCHALTKCFNQLIRPSKSPTVPPRDMRAMATSTPLRHPQGPASEFDMNHSMDELYYSMYSSQVTLDDSADILSRKTSEAVLESALESKTKELLVESRQMVVQFTIDRVSCAVHSRARLIAELQVHRVATEYLKRPYDSSVSFKVHGLYLVDAIQCYGPEFDLLVSSSKPSWTGPGSDSFSSPDKGERTLTETVSSAFSAMADFVRPGSKQEKSPASEDSILKGVTLPSLTSVASAFTSMADRVKPGTHQVHSPDDSSFKGGHIPSVSSAFSAMAGMIRPGSRQDRCSSADTIVESPMPSATLDENDLISLEYLQVSKDCPSTEKALRMATLQFNSLFCIANQETLAVLAQFFNVAFPSGVEESPSHRLTSVPEETIPPGVTGPTQADEDQAPLEINASFCSINILLARSIKTNNMKTIRKVADVTVSEVLITCSLVDGLTISGSLGGLRIMDLTPEGSQHRCALTCGTITDPNPKDPYIPDKLPEDDDDEPSDLCAFRFKLIRPSYGGRLPEVIVRPADDSPEEAAEISKHVQVLVEMASAQYTHTQRFLSELMLCGGDYAQAAKDVGETLRQAASNVAMGLVSKKKSLVEELDYLSSSFMATNREPEGHSSRRHSLDEGISGEILLEGEENEDNYTAKPNRRVYMYVSIETPVVHLPRSSSSRDVLVANLGEIKIRNTHMLQTIEEQEDEDVITVDYDIDRVQVDIQDMSLYSITLSPEHLSRISSGHTLSETLLGGSPSKVPKTGIHILHRTGFQLLLDRQSVDEQGFRSGLEQKKPTICVEARVSTPLKLELSTYTYKQLMDTVDNLGGGEDNVKIPPPASEHGSVAGSPPTQSPTLSPSSSSSNLEAYFDKSVTTKVSFAPLEGHHVNSSDHLKPLEPSHAEEPDDPTPIVANVTVPHFSIKLCGELQNVEHEIVDIKFSDFYLNYQNVKPTLTQFEVYLGGLLVQDLFQDPTSDYAYLMSSSNPRGSKNRARSLSAYHSSLSTSCPTISECGLTSDLSSSLPSYLPESPRRIPFRTLSPLRPLKHGQCPSLPAVRSTLDLGMDSGEESAHKRKLNERRKLKENALVTCYVTLVKNDDEEFETKYKSVSHKELDTKYKSVSHKEFETKSVHRRVQVDFNSLDTVINLQTWVLVLEFFGIGVAPPPSQASSPVTPQAPANFGSMDLDDQMPLDTSPDNNKSINTKVDIQVASLTLTVNKSQYPLAKAKVTGLSCYLDMSEGNMAAEGKLTNISLTDMSPHGALYREKFKTCGKEALSFQFFKYGEPDLDLDRPFDMSLVLRMSSVQYVHTKRFQSELVAFCQHYLQLQEVLGRIRAEDAGNAVSWMIGRGSRVLLDIQAGSPVILVPRSAKSSHMLVADLGDLTLKNCFLWEESPGTISHNTGQKRRTLSDASKAKTRHTCLLDCMTIDLVDMDLFTAVREPEVPVSREFTYTPQGVKLLKEKCRLNLQVERNLDWAFSRAVPDFLFSGRLSSVSAGLDYSQYCLILGLLGENFGEELEEFERPSSYLHDPLGPPPESEDVWTTLRMSIVLVNVSLELLPVQLFEHPEQASDAPLPSLARIDFIRSTFEFETFSDWSKTIDLVSSEVIFEDTREMDDADPCVFTEVLMPKRMFNDDGKGVIGTCWTRTTLSCAGCSTMTVRMFNDDGKGVIGTCWTRTTLSCAGCSKMTVRMFNDDGKGVIGTCWTRTTLSCAGCSKMTVRMFKDDGKGVIGTYLQLYHVQDVQGMFKDDGKGVIGTYWTPTPLSCAGCSRMTAQVQKTFELKVNISGTEFVVLESLGTRDTNAVVLKLTAVLAWRPHLQTQKWLSCSIQNLEMFSCIFSCEEDTAQSIIDPTTALIDLNNARRQLGRRTVGLLEITSEPLPSVEITLQSSFNMRISYNDYKLYLSIFDSVMRQLNKAMKTESKAKQEIPDHDFDDALVRRLMELGFEEVDCINALIATSGRLEASATWLLENATPIIPAKQGDGEGWQFAGFEVRAGTVCVCLIDDCGDTDVPLIELSTQGLYFWHDLQATGDGAANCTLTVEYYNRMVSGWEPWIEPWKCQLHWQQQQKTKKTPKRLLVKLDAPDRLDITVTTVLINMINQTLSSWTEDLYGRADSLSSPAPSAATSSTTLVAAGSNSTLVGSRSRDDSFSRSVSVESGGGSPERRPESSTSLVSLGGQHRRRAPFVPYAIRNNTGCLLMFRTITTTPSRVIITNTGLKLAPHDAHGPGYDKMSEWREVAAGEEIPFEFSSREKMRHKDTHDFIVHQIVVQVEGWAPVTPVSVDRVGKFFRQAQPQATDGNPVASDIHPARIVFDVTLEGGARKVVSVQSSLSVLNKTDIPVEVKLQGPTSYQGHVTLPPIQPHKHMCIPLRAVTWQLYARPQGVSVGFCSEPMEWKSVTRTHHTVGYAPQRSSGMRTDQMYRAFSTKKFRYENRPDIPVPLAQINSGMRTDQMYQCREHVNATPPVAERNAGMRIDQMYQCLEHVNATPPVAQRSSGMRTDKMYKAFSTKKFRYENRPDTPVPLAQRNSSMRTDQMYRAFSTKKSRFCAVVRREGFPEDDVMSELVHQPSTFKLVSHPAHTISIVAPVVLINLLPCDLSYQVKSVGVKGDIKAGRSTPIYSADPDKPFDLGFSIENFTYCENLRVTKRGNLAEHPITHVELRDTNRRSLVLNVLVIVRPGGALRISIFAPYWMVNNTGIPLIFRQEGSSHEMAGQFEEHEMARSLTPLLFSFIDRDTPGRCQMRIGNSYHAGTGKPIWCSPFSLDTPREFNRVHARQADGRPDKSNLIDYPEDDEDEDTAKAPRRNPFDFGDTNTPALDFSFGADSKVYDIGIDVRFGRGRFCLTRIVTFATRYQLENKTPHTLAFSQRHFVRDQGEEEEMRGWLLVEQKGALGTATVTRSLDTDPQASELVIQVRLAGGIGVSVVNYVPEELVYGALEQIEVDYVRTPKIETLEANIGRIQVDNQLFNSTLPVLLYPTAAEKGSREEHATQQPTLHISASKEPTRIQNVEIYKGVEVTLRRMTLHVEERLLLKLLQFFGYVQKDDDLATTDEEDDECLYDNQRAAVTSSGPASRRYYFERLQINPMQLKVSVASAGRLSEDLASLKSSLGLILFNLEDATLDLESFIRDHPFESLNSHLDSMSKHYTEVPVKFFQSGTEDRLRTILQAKQSVPYSWDEPTLPPELSLGVVDGSSYARYFMNILGSGERLYYYNPIYIVFTHTFTSTDGNVCGSFHARSAAPDHGPPLDRRELVLDVPQGTAVILRRKEPLKRSQLWRMTGTGLLRHEGSSPLSDPRKPSTSSSGLVLDIDSLAPPTCGKYVRLVLSKPNTRRKHSQTWAFTEDGRMTCGLPGLFVQSRGGISGLRDGVDAVLGPANITKEEQIPLEQCISTCKLRPGSGCMAVKVIADGPTRVLRITDSLLHGEEEEMRGWLLVEQKGALGTATVTRSLDTDPQASELVIQVRLAGGIGVSVVNYVPEELVYGALEQIEVDYVRTPKIETLEANIGRIQVDNQLFNSTLPVLLYPTAAEKGSREEHATQQPTLHISASKEPTRIQNVEIYKGVEVTLRRMTLHVEERLLLKLLQFFGYVQKDDDLATTDEEDDECLYDNQRAAVTSSGPASRRYYFERLQINPMQLKVSVASAGRLSEDLASLKSSLGLILFNLEDATLDLESFIRDHPFESLNSHLDSMSKHYTEELRSQTAAIVGSIDFLGNPMGLLNDVSSGLEGLVKRGNVGGLFLNVAHGVSDSAAKITGSLSDGLWNASMDTKFKESRETMRAERYGSSRDHFMAGMRGLGMGLVGGLTSIVTQPIEGAHNAGLSGFMTGLAKGIVGTVAKPTAGVLDFASGTAAAVRGQATRSSRYFPPKCTRPRRNCFGPNGSIPRYSRTHAEGQEIMLKLNENNFNEKFVLSESVRRDKEERLKAIITTEGVYFVRAKGTPSPEAIVLLVKYCDLYECQPLSGDGRDYIELVMKADNSSVPTPSKNPSKRPRVRCDSGHIANRVAQKINYSKNLYDEVQQTVIPDPKEPVWG</sequence>
<dbReference type="Pfam" id="PF25036">
    <property type="entry name" value="VPS13_VAB"/>
    <property type="match status" value="1"/>
</dbReference>
<dbReference type="eggNOG" id="KOG1796">
    <property type="taxonomic scope" value="Eukaryota"/>
</dbReference>
<feature type="region of interest" description="Disordered" evidence="4">
    <location>
        <begin position="3014"/>
        <end position="3053"/>
    </location>
</feature>
<evidence type="ECO:0000259" key="5">
    <source>
        <dbReference type="PROSITE" id="PS50030"/>
    </source>
</evidence>
<feature type="compositionally biased region" description="Low complexity" evidence="4">
    <location>
        <begin position="1723"/>
        <end position="1738"/>
    </location>
</feature>
<dbReference type="InterPro" id="IPR026854">
    <property type="entry name" value="VPS13_N"/>
</dbReference>
<protein>
    <recommendedName>
        <fullName evidence="5">UBA domain-containing protein</fullName>
    </recommendedName>
</protein>
<feature type="compositionally biased region" description="Polar residues" evidence="4">
    <location>
        <begin position="1059"/>
        <end position="1072"/>
    </location>
</feature>
<gene>
    <name evidence="6" type="ORF">NEMVEDRAFT_v1g242771</name>
</gene>
<dbReference type="InterPro" id="IPR026847">
    <property type="entry name" value="VPS13"/>
</dbReference>
<dbReference type="GO" id="GO:0006869">
    <property type="term" value="P:lipid transport"/>
    <property type="evidence" value="ECO:0007669"/>
    <property type="project" value="UniProtKB-KW"/>
</dbReference>
<dbReference type="InterPro" id="IPR009060">
    <property type="entry name" value="UBA-like_sf"/>
</dbReference>
<dbReference type="Pfam" id="PF12624">
    <property type="entry name" value="VPS13_N"/>
    <property type="match status" value="1"/>
</dbReference>
<dbReference type="PANTHER" id="PTHR16166">
    <property type="entry name" value="VACUOLAR PROTEIN SORTING-ASSOCIATED PROTEIN VPS13"/>
    <property type="match status" value="1"/>
</dbReference>
<dbReference type="SUPFAM" id="SSF46934">
    <property type="entry name" value="UBA-like"/>
    <property type="match status" value="1"/>
</dbReference>
<evidence type="ECO:0000256" key="3">
    <source>
        <dbReference type="ARBA" id="ARBA00023055"/>
    </source>
</evidence>
<feature type="domain" description="UBA" evidence="5">
    <location>
        <begin position="2807"/>
        <end position="2847"/>
    </location>
</feature>
<feature type="region of interest" description="Disordered" evidence="4">
    <location>
        <begin position="458"/>
        <end position="479"/>
    </location>
</feature>
<evidence type="ECO:0000313" key="7">
    <source>
        <dbReference type="Proteomes" id="UP000001593"/>
    </source>
</evidence>
<organism evidence="6 7">
    <name type="scientific">Nematostella vectensis</name>
    <name type="common">Starlet sea anemone</name>
    <dbReference type="NCBI Taxonomy" id="45351"/>
    <lineage>
        <taxon>Eukaryota</taxon>
        <taxon>Metazoa</taxon>
        <taxon>Cnidaria</taxon>
        <taxon>Anthozoa</taxon>
        <taxon>Hexacorallia</taxon>
        <taxon>Actiniaria</taxon>
        <taxon>Edwardsiidae</taxon>
        <taxon>Nematostella</taxon>
    </lineage>
</organism>
<feature type="compositionally biased region" description="Acidic residues" evidence="4">
    <location>
        <begin position="777"/>
        <end position="787"/>
    </location>
</feature>
<keyword evidence="2" id="KW-0813">Transport</keyword>
<name>A7S4C6_NEMVE</name>
<dbReference type="GO" id="GO:0045053">
    <property type="term" value="P:protein retention in Golgi apparatus"/>
    <property type="evidence" value="ECO:0000318"/>
    <property type="project" value="GO_Central"/>
</dbReference>
<feature type="region of interest" description="Disordered" evidence="4">
    <location>
        <begin position="1059"/>
        <end position="1078"/>
    </location>
</feature>
<proteinExistence type="inferred from homology"/>
<feature type="compositionally biased region" description="Basic and acidic residues" evidence="4">
    <location>
        <begin position="1761"/>
        <end position="1777"/>
    </location>
</feature>
<feature type="region of interest" description="Disordered" evidence="4">
    <location>
        <begin position="3651"/>
        <end position="3689"/>
    </location>
</feature>
<dbReference type="HOGENOM" id="CLU_000131_0_0_1"/>
<feature type="region of interest" description="Disordered" evidence="4">
    <location>
        <begin position="1761"/>
        <end position="1782"/>
    </location>
</feature>
<dbReference type="InterPro" id="IPR035992">
    <property type="entry name" value="Ricin_B-like_lectins"/>
</dbReference>
<dbReference type="GO" id="GO:0006623">
    <property type="term" value="P:protein targeting to vacuole"/>
    <property type="evidence" value="ECO:0000318"/>
    <property type="project" value="GO_Central"/>
</dbReference>
<dbReference type="InterPro" id="IPR056747">
    <property type="entry name" value="VPS13-like_M"/>
</dbReference>
<evidence type="ECO:0000256" key="4">
    <source>
        <dbReference type="SAM" id="MobiDB-lite"/>
    </source>
</evidence>
<feature type="compositionally biased region" description="Basic and acidic residues" evidence="4">
    <location>
        <begin position="3651"/>
        <end position="3663"/>
    </location>
</feature>
<reference evidence="6 7" key="1">
    <citation type="journal article" date="2007" name="Science">
        <title>Sea anemone genome reveals ancestral eumetazoan gene repertoire and genomic organization.</title>
        <authorList>
            <person name="Putnam N.H."/>
            <person name="Srivastava M."/>
            <person name="Hellsten U."/>
            <person name="Dirks B."/>
            <person name="Chapman J."/>
            <person name="Salamov A."/>
            <person name="Terry A."/>
            <person name="Shapiro H."/>
            <person name="Lindquist E."/>
            <person name="Kapitonov V.V."/>
            <person name="Jurka J."/>
            <person name="Genikhovich G."/>
            <person name="Grigoriev I.V."/>
            <person name="Lucas S.M."/>
            <person name="Steele R.E."/>
            <person name="Finnerty J.R."/>
            <person name="Technau U."/>
            <person name="Martindale M.Q."/>
            <person name="Rokhsar D.S."/>
        </authorList>
    </citation>
    <scope>NUCLEOTIDE SEQUENCE [LARGE SCALE GENOMIC DNA]</scope>
    <source>
        <strain evidence="7">CH2 X CH6</strain>
    </source>
</reference>
<dbReference type="OMA" id="CWTRTTL"/>
<dbReference type="SUPFAM" id="SSF50370">
    <property type="entry name" value="Ricin B-like lectins"/>
    <property type="match status" value="1"/>
</dbReference>
<dbReference type="CDD" id="cd14306">
    <property type="entry name" value="UBA_VP13D"/>
    <property type="match status" value="1"/>
</dbReference>
<dbReference type="InParanoid" id="A7S4C6"/>
<dbReference type="Proteomes" id="UP000001593">
    <property type="component" value="Unassembled WGS sequence"/>
</dbReference>
<feature type="region of interest" description="Disordered" evidence="4">
    <location>
        <begin position="1702"/>
        <end position="1739"/>
    </location>
</feature>
<accession>A7S4C6</accession>
<comment type="similarity">
    <text evidence="1">Belongs to the VPS13 family.</text>
</comment>
<dbReference type="PANTHER" id="PTHR16166:SF141">
    <property type="entry name" value="INTERMEMBRANE LIPID TRANSFER PROTEIN VPS13D"/>
    <property type="match status" value="1"/>
</dbReference>
<dbReference type="CDD" id="cd23453">
    <property type="entry name" value="beta-trefoil_Ricin_VPS13D"/>
    <property type="match status" value="1"/>
</dbReference>
<keyword evidence="7" id="KW-1185">Reference proteome</keyword>
<dbReference type="PROSITE" id="PS50030">
    <property type="entry name" value="UBA"/>
    <property type="match status" value="1"/>
</dbReference>
<dbReference type="InterPro" id="IPR041969">
    <property type="entry name" value="VP13D_UBA"/>
</dbReference>
<dbReference type="GO" id="GO:0007005">
    <property type="term" value="P:mitochondrion organization"/>
    <property type="evidence" value="ECO:0000318"/>
    <property type="project" value="GO_Central"/>
</dbReference>